<feature type="region of interest" description="Disordered" evidence="14">
    <location>
        <begin position="41"/>
        <end position="67"/>
    </location>
</feature>
<dbReference type="GO" id="GO:0000183">
    <property type="term" value="P:rDNA heterochromatin formation"/>
    <property type="evidence" value="ECO:0007669"/>
    <property type="project" value="TreeGrafter"/>
</dbReference>
<evidence type="ECO:0000256" key="5">
    <source>
        <dbReference type="ARBA" id="ARBA00022552"/>
    </source>
</evidence>
<dbReference type="GO" id="GO:0033553">
    <property type="term" value="C:rDNA heterochromatin"/>
    <property type="evidence" value="ECO:0007669"/>
    <property type="project" value="TreeGrafter"/>
</dbReference>
<dbReference type="InterPro" id="IPR007823">
    <property type="entry name" value="RRP8"/>
</dbReference>
<dbReference type="GO" id="GO:0008168">
    <property type="term" value="F:methyltransferase activity"/>
    <property type="evidence" value="ECO:0007669"/>
    <property type="project" value="UniProtKB-KW"/>
</dbReference>
<evidence type="ECO:0000256" key="12">
    <source>
        <dbReference type="ARBA" id="ARBA00023242"/>
    </source>
</evidence>
<comment type="function">
    <text evidence="13">Probable methyltransferase required to silence rDNA.</text>
</comment>
<evidence type="ECO:0000256" key="7">
    <source>
        <dbReference type="ARBA" id="ARBA00022679"/>
    </source>
</evidence>
<evidence type="ECO:0000256" key="1">
    <source>
        <dbReference type="ARBA" id="ARBA00004604"/>
    </source>
</evidence>
<keyword evidence="15" id="KW-1185">Reference proteome</keyword>
<accession>A0A915Q6U8</accession>
<evidence type="ECO:0000256" key="14">
    <source>
        <dbReference type="SAM" id="MobiDB-lite"/>
    </source>
</evidence>
<keyword evidence="5 13" id="KW-0698">rRNA processing</keyword>
<dbReference type="GO" id="GO:0046015">
    <property type="term" value="P:regulation of transcription by glucose"/>
    <property type="evidence" value="ECO:0007669"/>
    <property type="project" value="TreeGrafter"/>
</dbReference>
<keyword evidence="11" id="KW-0804">Transcription</keyword>
<dbReference type="CDD" id="cd02440">
    <property type="entry name" value="AdoMet_MTases"/>
    <property type="match status" value="1"/>
</dbReference>
<keyword evidence="4" id="KW-0678">Repressor</keyword>
<dbReference type="Proteomes" id="UP000887581">
    <property type="component" value="Unplaced"/>
</dbReference>
<dbReference type="Gene3D" id="3.40.50.150">
    <property type="entry name" value="Vaccinia Virus protein VP39"/>
    <property type="match status" value="1"/>
</dbReference>
<evidence type="ECO:0000256" key="13">
    <source>
        <dbReference type="RuleBase" id="RU365074"/>
    </source>
</evidence>
<keyword evidence="10" id="KW-0805">Transcription regulation</keyword>
<keyword evidence="12 13" id="KW-0539">Nucleus</keyword>
<dbReference type="InterPro" id="IPR042036">
    <property type="entry name" value="RRP8_N"/>
</dbReference>
<dbReference type="FunFam" id="1.10.10.2150:FF:000001">
    <property type="entry name" value="Ribosomal RNA-processing protein 8"/>
    <property type="match status" value="1"/>
</dbReference>
<name>A0A915Q6U8_9BILA</name>
<evidence type="ECO:0000256" key="8">
    <source>
        <dbReference type="ARBA" id="ARBA00022691"/>
    </source>
</evidence>
<evidence type="ECO:0000256" key="3">
    <source>
        <dbReference type="ARBA" id="ARBA00020203"/>
    </source>
</evidence>
<reference evidence="16" key="1">
    <citation type="submission" date="2022-11" db="UniProtKB">
        <authorList>
            <consortium name="WormBaseParasite"/>
        </authorList>
    </citation>
    <scope>IDENTIFICATION</scope>
</reference>
<evidence type="ECO:0000313" key="16">
    <source>
        <dbReference type="WBParaSite" id="sdigi.contig972.g10070.t1"/>
    </source>
</evidence>
<dbReference type="GO" id="GO:0042149">
    <property type="term" value="P:cellular response to glucose starvation"/>
    <property type="evidence" value="ECO:0007669"/>
    <property type="project" value="TreeGrafter"/>
</dbReference>
<proteinExistence type="inferred from homology"/>
<dbReference type="Pfam" id="PF05148">
    <property type="entry name" value="Methyltransf_8"/>
    <property type="match status" value="1"/>
</dbReference>
<dbReference type="WBParaSite" id="sdigi.contig972.g10070.t1">
    <property type="protein sequence ID" value="sdigi.contig972.g10070.t1"/>
    <property type="gene ID" value="sdigi.contig972.g10070"/>
</dbReference>
<keyword evidence="7 13" id="KW-0808">Transferase</keyword>
<comment type="subcellular location">
    <subcellularLocation>
        <location evidence="1 13">Nucleus</location>
        <location evidence="1 13">Nucleolus</location>
    </subcellularLocation>
</comment>
<sequence>MGRKKKLGLEDKLHSLEKKRVDYSKVVEACAATDSLRKRHRPWRNKVRKKAAKEANKKRREGGGGEIDADGKVDSSLFRYINEQLYTMSGAEALEFFQRDPKAFELYHKGYQKQAKKWPYNPVDEIIRWIRSLKLNDLVIVDLGCGNATIAKTLSDIATVYSYDLVAVNDFVTRCDMSKVPLCSESVNIAVFCLSLMGTNLIDYLEEAHRLLKKGGFLKIAEVASRFISVNRFVQAVTEMGFDMTGKATRGGGYFVILEFIKTSEMMVQKRPTGLKLKPCLYKKR</sequence>
<evidence type="ECO:0000256" key="2">
    <source>
        <dbReference type="ARBA" id="ARBA00006301"/>
    </source>
</evidence>
<organism evidence="15 16">
    <name type="scientific">Setaria digitata</name>
    <dbReference type="NCBI Taxonomy" id="48799"/>
    <lineage>
        <taxon>Eukaryota</taxon>
        <taxon>Metazoa</taxon>
        <taxon>Ecdysozoa</taxon>
        <taxon>Nematoda</taxon>
        <taxon>Chromadorea</taxon>
        <taxon>Rhabditida</taxon>
        <taxon>Spirurina</taxon>
        <taxon>Spiruromorpha</taxon>
        <taxon>Filarioidea</taxon>
        <taxon>Setariidae</taxon>
        <taxon>Setaria</taxon>
    </lineage>
</organism>
<feature type="compositionally biased region" description="Basic residues" evidence="14">
    <location>
        <begin position="41"/>
        <end position="60"/>
    </location>
</feature>
<dbReference type="GO" id="GO:0005730">
    <property type="term" value="C:nucleolus"/>
    <property type="evidence" value="ECO:0007669"/>
    <property type="project" value="UniProtKB-SubCell"/>
</dbReference>
<keyword evidence="8 13" id="KW-0949">S-adenosyl-L-methionine</keyword>
<dbReference type="FunFam" id="3.40.50.150:FF:000068">
    <property type="entry name" value="Ribosomal RNA-processing protein 8"/>
    <property type="match status" value="1"/>
</dbReference>
<dbReference type="PANTHER" id="PTHR12787">
    <property type="entry name" value="RIBOSOMAL RNA-PROCESSING PROTEIN 8"/>
    <property type="match status" value="1"/>
</dbReference>
<dbReference type="GO" id="GO:0032259">
    <property type="term" value="P:methylation"/>
    <property type="evidence" value="ECO:0007669"/>
    <property type="project" value="UniProtKB-KW"/>
</dbReference>
<evidence type="ECO:0000256" key="4">
    <source>
        <dbReference type="ARBA" id="ARBA00022491"/>
    </source>
</evidence>
<protein>
    <recommendedName>
        <fullName evidence="3 13">Ribosomal RNA-processing protein 8</fullName>
        <ecNumber evidence="13">2.1.1.-</ecNumber>
    </recommendedName>
</protein>
<keyword evidence="9" id="KW-0156">Chromatin regulator</keyword>
<evidence type="ECO:0000256" key="10">
    <source>
        <dbReference type="ARBA" id="ARBA00023015"/>
    </source>
</evidence>
<keyword evidence="6 13" id="KW-0489">Methyltransferase</keyword>
<evidence type="ECO:0000256" key="9">
    <source>
        <dbReference type="ARBA" id="ARBA00022853"/>
    </source>
</evidence>
<dbReference type="SUPFAM" id="SSF53335">
    <property type="entry name" value="S-adenosyl-L-methionine-dependent methyltransferases"/>
    <property type="match status" value="1"/>
</dbReference>
<comment type="similarity">
    <text evidence="2 13">Belongs to the methyltransferase superfamily. RRP8 family.</text>
</comment>
<evidence type="ECO:0000313" key="15">
    <source>
        <dbReference type="Proteomes" id="UP000887581"/>
    </source>
</evidence>
<dbReference type="InterPro" id="IPR029063">
    <property type="entry name" value="SAM-dependent_MTases_sf"/>
</dbReference>
<dbReference type="AlphaFoldDB" id="A0A915Q6U8"/>
<dbReference type="GO" id="GO:0005677">
    <property type="term" value="C:chromatin silencing complex"/>
    <property type="evidence" value="ECO:0007669"/>
    <property type="project" value="TreeGrafter"/>
</dbReference>
<evidence type="ECO:0000256" key="6">
    <source>
        <dbReference type="ARBA" id="ARBA00022603"/>
    </source>
</evidence>
<dbReference type="EC" id="2.1.1.-" evidence="13"/>
<dbReference type="GO" id="GO:0006364">
    <property type="term" value="P:rRNA processing"/>
    <property type="evidence" value="ECO:0007669"/>
    <property type="project" value="UniProtKB-UniRule"/>
</dbReference>
<dbReference type="PANTHER" id="PTHR12787:SF0">
    <property type="entry name" value="RIBOSOMAL RNA-PROCESSING PROTEIN 8"/>
    <property type="match status" value="1"/>
</dbReference>
<dbReference type="Gene3D" id="1.10.10.2150">
    <property type="entry name" value="Ribosomal RNA-processing protein 8, N-terminal domain"/>
    <property type="match status" value="1"/>
</dbReference>
<evidence type="ECO:0000256" key="11">
    <source>
        <dbReference type="ARBA" id="ARBA00023163"/>
    </source>
</evidence>